<reference evidence="1 2" key="1">
    <citation type="journal article" date="2022" name="bioRxiv">
        <title>The genome of the oomycete Peronosclerospora sorghi, a cosmopolitan pathogen of maize and sorghum, is inflated with dispersed pseudogenes.</title>
        <authorList>
            <person name="Fletcher K."/>
            <person name="Martin F."/>
            <person name="Isakeit T."/>
            <person name="Cavanaugh K."/>
            <person name="Magill C."/>
            <person name="Michelmore R."/>
        </authorList>
    </citation>
    <scope>NUCLEOTIDE SEQUENCE [LARGE SCALE GENOMIC DNA]</scope>
    <source>
        <strain evidence="1">P6</strain>
    </source>
</reference>
<evidence type="ECO:0000313" key="1">
    <source>
        <dbReference type="EMBL" id="KAI9922276.1"/>
    </source>
</evidence>
<proteinExistence type="predicted"/>
<sequence length="81" mass="9007">MNATTSSKRALDDAETQLQPIEQIRSKNPKTKPTDITNSLPNLPRVRLTQSPSDCWSSYDSNCTRDAANKLGTVIFLLRAD</sequence>
<name>A0ACC0WWD6_9STRA</name>
<gene>
    <name evidence="1" type="ORF">PsorP6_002124</name>
</gene>
<dbReference type="EMBL" id="CM047580">
    <property type="protein sequence ID" value="KAI9922276.1"/>
    <property type="molecule type" value="Genomic_DNA"/>
</dbReference>
<protein>
    <submittedName>
        <fullName evidence="1">Uncharacterized protein</fullName>
    </submittedName>
</protein>
<keyword evidence="2" id="KW-1185">Reference proteome</keyword>
<accession>A0ACC0WWD6</accession>
<organism evidence="1 2">
    <name type="scientific">Peronosclerospora sorghi</name>
    <dbReference type="NCBI Taxonomy" id="230839"/>
    <lineage>
        <taxon>Eukaryota</taxon>
        <taxon>Sar</taxon>
        <taxon>Stramenopiles</taxon>
        <taxon>Oomycota</taxon>
        <taxon>Peronosporomycetes</taxon>
        <taxon>Peronosporales</taxon>
        <taxon>Peronosporaceae</taxon>
        <taxon>Peronosclerospora</taxon>
    </lineage>
</organism>
<dbReference type="Proteomes" id="UP001163321">
    <property type="component" value="Chromosome 1"/>
</dbReference>
<comment type="caution">
    <text evidence="1">The sequence shown here is derived from an EMBL/GenBank/DDBJ whole genome shotgun (WGS) entry which is preliminary data.</text>
</comment>
<evidence type="ECO:0000313" key="2">
    <source>
        <dbReference type="Proteomes" id="UP001163321"/>
    </source>
</evidence>